<organism evidence="7 8">
    <name type="scientific">Candidatus Thermofonsia Clade 1 bacterium</name>
    <dbReference type="NCBI Taxonomy" id="2364210"/>
    <lineage>
        <taxon>Bacteria</taxon>
        <taxon>Bacillati</taxon>
        <taxon>Chloroflexota</taxon>
        <taxon>Candidatus Thermofontia</taxon>
        <taxon>Candidatus Thermofonsia Clade 1</taxon>
    </lineage>
</organism>
<evidence type="ECO:0000313" key="8">
    <source>
        <dbReference type="Proteomes" id="UP000228947"/>
    </source>
</evidence>
<gene>
    <name evidence="6" type="ORF">CUN49_00035</name>
    <name evidence="7" type="ORF">CUN50_04945</name>
</gene>
<dbReference type="InterPro" id="IPR012394">
    <property type="entry name" value="Aldehyde_DH_NAD(P)"/>
</dbReference>
<evidence type="ECO:0000313" key="6">
    <source>
        <dbReference type="EMBL" id="PJF37445.1"/>
    </source>
</evidence>
<comment type="similarity">
    <text evidence="1 3">Belongs to the aldehyde dehydrogenase family.</text>
</comment>
<protein>
    <recommendedName>
        <fullName evidence="3">Aldehyde dehydrogenase</fullName>
    </recommendedName>
</protein>
<reference evidence="8 9" key="1">
    <citation type="submission" date="2017-11" db="EMBL/GenBank/DDBJ databases">
        <title>Evolution of Phototrophy in the Chloroflexi Phylum Driven by Horizontal Gene Transfer.</title>
        <authorList>
            <person name="Ward L.M."/>
            <person name="Hemp J."/>
            <person name="Shih P.M."/>
            <person name="Mcglynn S.E."/>
            <person name="Fischer W."/>
        </authorList>
    </citation>
    <scope>NUCLEOTIDE SEQUENCE [LARGE SCALE GENOMIC DNA]</scope>
    <source>
        <strain evidence="7">CP1_1M</strain>
        <strain evidence="6">JP3_13</strain>
    </source>
</reference>
<dbReference type="InterPro" id="IPR016163">
    <property type="entry name" value="Ald_DH_C"/>
</dbReference>
<evidence type="ECO:0000313" key="9">
    <source>
        <dbReference type="Proteomes" id="UP000229681"/>
    </source>
</evidence>
<keyword evidence="2 3" id="KW-0560">Oxidoreductase</keyword>
<proteinExistence type="inferred from homology"/>
<evidence type="ECO:0000256" key="3">
    <source>
        <dbReference type="PIRNR" id="PIRNR036492"/>
    </source>
</evidence>
<dbReference type="GO" id="GO:0006081">
    <property type="term" value="P:aldehyde metabolic process"/>
    <property type="evidence" value="ECO:0007669"/>
    <property type="project" value="InterPro"/>
</dbReference>
<feature type="active site" evidence="4">
    <location>
        <position position="280"/>
    </location>
</feature>
<dbReference type="Proteomes" id="UP000229681">
    <property type="component" value="Unassembled WGS sequence"/>
</dbReference>
<evidence type="ECO:0000256" key="2">
    <source>
        <dbReference type="ARBA" id="ARBA00023002"/>
    </source>
</evidence>
<dbReference type="Gene3D" id="3.40.605.10">
    <property type="entry name" value="Aldehyde Dehydrogenase, Chain A, domain 1"/>
    <property type="match status" value="1"/>
</dbReference>
<accession>A0A2M8PIS1</accession>
<dbReference type="CDD" id="cd07099">
    <property type="entry name" value="ALDH_DDALDH"/>
    <property type="match status" value="1"/>
</dbReference>
<dbReference type="PANTHER" id="PTHR43353">
    <property type="entry name" value="SUCCINATE-SEMIALDEHYDE DEHYDROGENASE, MITOCHONDRIAL"/>
    <property type="match status" value="1"/>
</dbReference>
<accession>A0A2M8PXH7</accession>
<dbReference type="GO" id="GO:0009450">
    <property type="term" value="P:gamma-aminobutyric acid catabolic process"/>
    <property type="evidence" value="ECO:0007669"/>
    <property type="project" value="TreeGrafter"/>
</dbReference>
<evidence type="ECO:0000259" key="5">
    <source>
        <dbReference type="Pfam" id="PF00171"/>
    </source>
</evidence>
<comment type="caution">
    <text evidence="7">The sequence shown here is derived from an EMBL/GenBank/DDBJ whole genome shotgun (WGS) entry which is preliminary data.</text>
</comment>
<evidence type="ECO:0000256" key="1">
    <source>
        <dbReference type="ARBA" id="ARBA00009986"/>
    </source>
</evidence>
<dbReference type="PIRSF" id="PIRSF036492">
    <property type="entry name" value="ALDH"/>
    <property type="match status" value="1"/>
</dbReference>
<dbReference type="InterPro" id="IPR015590">
    <property type="entry name" value="Aldehyde_DH_dom"/>
</dbReference>
<dbReference type="InterPro" id="IPR050740">
    <property type="entry name" value="Aldehyde_DH_Superfamily"/>
</dbReference>
<dbReference type="InterPro" id="IPR016161">
    <property type="entry name" value="Ald_DH/histidinol_DH"/>
</dbReference>
<dbReference type="PANTHER" id="PTHR43353:SF6">
    <property type="entry name" value="CYTOPLASMIC ALDEHYDE DEHYDROGENASE (EUROFUNG)"/>
    <property type="match status" value="1"/>
</dbReference>
<dbReference type="SUPFAM" id="SSF53720">
    <property type="entry name" value="ALDH-like"/>
    <property type="match status" value="1"/>
</dbReference>
<evidence type="ECO:0000256" key="4">
    <source>
        <dbReference type="PIRSR" id="PIRSR036492-1"/>
    </source>
</evidence>
<feature type="active site" evidence="4">
    <location>
        <position position="246"/>
    </location>
</feature>
<dbReference type="EMBL" id="PGTL01000026">
    <property type="protein sequence ID" value="PJF42232.1"/>
    <property type="molecule type" value="Genomic_DNA"/>
</dbReference>
<dbReference type="GO" id="GO:0004777">
    <property type="term" value="F:succinate-semialdehyde dehydrogenase (NAD+) activity"/>
    <property type="evidence" value="ECO:0007669"/>
    <property type="project" value="TreeGrafter"/>
</dbReference>
<evidence type="ECO:0000313" key="7">
    <source>
        <dbReference type="EMBL" id="PJF42232.1"/>
    </source>
</evidence>
<dbReference type="InterPro" id="IPR016162">
    <property type="entry name" value="Ald_DH_N"/>
</dbReference>
<dbReference type="EMBL" id="PGTM01000001">
    <property type="protein sequence ID" value="PJF37445.1"/>
    <property type="molecule type" value="Genomic_DNA"/>
</dbReference>
<feature type="domain" description="Aldehyde dehydrogenase" evidence="5">
    <location>
        <begin position="14"/>
        <end position="471"/>
    </location>
</feature>
<name>A0A2M8PXH7_9CHLR</name>
<sequence>MTWASQAPVHLNGQSNNLIISTSPATGRKLGEVRTTPLDALPEIVARARQAQKAWFEAGLAFRLEVMRRWQDALRRNFDRIVGMVVAEQGRPPFEALTEFLTAIELIAYYRRSAPRALAPKRHFVLLDPHHQHWTVRQPYGVVLSITPWNFPIILTITPMVAALLTGNAVIWKPSEYSTQVAELIAQTLRESGIPEGVFHLVHGAGEVGAALIAQQPDKICFTGSTATGRKIAAAAGERLIPVTLELGAKDAALVLEDADLERTAHGIIWGALFNAGQACLSIERVYVMRAVAEPLMQTMAAAIEKFIAVGAGEAPQVSMGVLTTQAQLEIVDRQVREALAQGARLICGGKILEGHNGRAYAPTIITDVTPEMRLMREETFGPIIAVVPIDRPEEGVQAINALSYGLTCSVWTRNRARGLALLEQVEVGHASLNDHIITASVPQAPWGGVKNSGYGRSRGVEGLYDMTYAKVYSAERFAPLPRELFWYPYTPFKYNLLRRFISVYYATSWRERLAALFGR</sequence>
<dbReference type="Gene3D" id="3.40.309.10">
    <property type="entry name" value="Aldehyde Dehydrogenase, Chain A, domain 2"/>
    <property type="match status" value="1"/>
</dbReference>
<dbReference type="Proteomes" id="UP000228947">
    <property type="component" value="Unassembled WGS sequence"/>
</dbReference>
<dbReference type="Pfam" id="PF00171">
    <property type="entry name" value="Aldedh"/>
    <property type="match status" value="1"/>
</dbReference>
<dbReference type="AlphaFoldDB" id="A0A2M8PXH7"/>